<keyword evidence="2" id="KW-1185">Reference proteome</keyword>
<dbReference type="EMBL" id="UYWX01008903">
    <property type="protein sequence ID" value="VDM27605.1"/>
    <property type="molecule type" value="Genomic_DNA"/>
</dbReference>
<evidence type="ECO:0000313" key="3">
    <source>
        <dbReference type="WBParaSite" id="TTAC_0000577301-mRNA-1"/>
    </source>
</evidence>
<evidence type="ECO:0000313" key="2">
    <source>
        <dbReference type="Proteomes" id="UP000274429"/>
    </source>
</evidence>
<reference evidence="3" key="1">
    <citation type="submission" date="2017-02" db="UniProtKB">
        <authorList>
            <consortium name="WormBaseParasite"/>
        </authorList>
    </citation>
    <scope>IDENTIFICATION</scope>
</reference>
<protein>
    <submittedName>
        <fullName evidence="1 3">Uncharacterized protein</fullName>
    </submittedName>
</protein>
<reference evidence="1 2" key="2">
    <citation type="submission" date="2018-11" db="EMBL/GenBank/DDBJ databases">
        <authorList>
            <consortium name="Pathogen Informatics"/>
        </authorList>
    </citation>
    <scope>NUCLEOTIDE SEQUENCE [LARGE SCALE GENOMIC DNA]</scope>
</reference>
<name>A0A0R3WYD3_HYDTA</name>
<accession>A0A0R3WYD3</accession>
<organism evidence="3">
    <name type="scientific">Hydatigena taeniaeformis</name>
    <name type="common">Feline tapeworm</name>
    <name type="synonym">Taenia taeniaeformis</name>
    <dbReference type="NCBI Taxonomy" id="6205"/>
    <lineage>
        <taxon>Eukaryota</taxon>
        <taxon>Metazoa</taxon>
        <taxon>Spiralia</taxon>
        <taxon>Lophotrochozoa</taxon>
        <taxon>Platyhelminthes</taxon>
        <taxon>Cestoda</taxon>
        <taxon>Eucestoda</taxon>
        <taxon>Cyclophyllidea</taxon>
        <taxon>Taeniidae</taxon>
        <taxon>Hydatigera</taxon>
    </lineage>
</organism>
<dbReference type="AlphaFoldDB" id="A0A0R3WYD3"/>
<proteinExistence type="predicted"/>
<gene>
    <name evidence="1" type="ORF">TTAC_LOCUS5756</name>
</gene>
<dbReference type="Proteomes" id="UP000274429">
    <property type="component" value="Unassembled WGS sequence"/>
</dbReference>
<sequence>MPQHPSLLPYSRNCVNTSCMILATDAGIEHDDTVSWLMMAMEVYVVSLRHALEVSTVSTDFAPVLHMVSGTAIV</sequence>
<dbReference type="WBParaSite" id="TTAC_0000577301-mRNA-1">
    <property type="protein sequence ID" value="TTAC_0000577301-mRNA-1"/>
    <property type="gene ID" value="TTAC_0000577301"/>
</dbReference>
<evidence type="ECO:0000313" key="1">
    <source>
        <dbReference type="EMBL" id="VDM27605.1"/>
    </source>
</evidence>